<proteinExistence type="predicted"/>
<dbReference type="Proteomes" id="UP000266723">
    <property type="component" value="Unassembled WGS sequence"/>
</dbReference>
<comment type="caution">
    <text evidence="1">The sequence shown here is derived from an EMBL/GenBank/DDBJ whole genome shotgun (WGS) entry which is preliminary data.</text>
</comment>
<sequence length="164" mass="18537">MVAVSMPYPYLQILSLTFPVPALVPVSGPRPGPGAASRLQLLLTNNLNDLCREETILLVRLSSSFDTRYGFEVAFQLHRFEVNQHPIAYIMSDLLKSGMSASLEEAIEEMKESRSTTDPWCQSRVTPEDGRAYFMTDLSSEVIANYPNAPDRPKTLFMYFLRHC</sequence>
<gene>
    <name evidence="1" type="ORF">DY000_02033293</name>
</gene>
<dbReference type="EMBL" id="QGKV02000649">
    <property type="protein sequence ID" value="KAF3576836.1"/>
    <property type="molecule type" value="Genomic_DNA"/>
</dbReference>
<name>A0ABQ7DIU5_BRACR</name>
<accession>A0ABQ7DIU5</accession>
<protein>
    <submittedName>
        <fullName evidence="1">Uncharacterized protein</fullName>
    </submittedName>
</protein>
<keyword evidence="2" id="KW-1185">Reference proteome</keyword>
<reference evidence="1 2" key="1">
    <citation type="journal article" date="2020" name="BMC Genomics">
        <title>Intraspecific diversification of the crop wild relative Brassica cretica Lam. using demographic model selection.</title>
        <authorList>
            <person name="Kioukis A."/>
            <person name="Michalopoulou V.A."/>
            <person name="Briers L."/>
            <person name="Pirintsos S."/>
            <person name="Studholme D.J."/>
            <person name="Pavlidis P."/>
            <person name="Sarris P.F."/>
        </authorList>
    </citation>
    <scope>NUCLEOTIDE SEQUENCE [LARGE SCALE GENOMIC DNA]</scope>
    <source>
        <strain evidence="2">cv. PFS-1207/04</strain>
    </source>
</reference>
<evidence type="ECO:0000313" key="1">
    <source>
        <dbReference type="EMBL" id="KAF3576836.1"/>
    </source>
</evidence>
<evidence type="ECO:0000313" key="2">
    <source>
        <dbReference type="Proteomes" id="UP000266723"/>
    </source>
</evidence>
<organism evidence="1 2">
    <name type="scientific">Brassica cretica</name>
    <name type="common">Mustard</name>
    <dbReference type="NCBI Taxonomy" id="69181"/>
    <lineage>
        <taxon>Eukaryota</taxon>
        <taxon>Viridiplantae</taxon>
        <taxon>Streptophyta</taxon>
        <taxon>Embryophyta</taxon>
        <taxon>Tracheophyta</taxon>
        <taxon>Spermatophyta</taxon>
        <taxon>Magnoliopsida</taxon>
        <taxon>eudicotyledons</taxon>
        <taxon>Gunneridae</taxon>
        <taxon>Pentapetalae</taxon>
        <taxon>rosids</taxon>
        <taxon>malvids</taxon>
        <taxon>Brassicales</taxon>
        <taxon>Brassicaceae</taxon>
        <taxon>Brassiceae</taxon>
        <taxon>Brassica</taxon>
    </lineage>
</organism>